<dbReference type="EC" id="5.2.1.8" evidence="2"/>
<dbReference type="SUPFAM" id="SSF48452">
    <property type="entry name" value="TPR-like"/>
    <property type="match status" value="1"/>
</dbReference>
<dbReference type="InterPro" id="IPR050754">
    <property type="entry name" value="FKBP4/5/8-like"/>
</dbReference>
<dbReference type="EMBL" id="BAZW01000031">
    <property type="protein sequence ID" value="GAO30822.1"/>
    <property type="molecule type" value="Genomic_DNA"/>
</dbReference>
<comment type="caution">
    <text evidence="5">The sequence shown here is derived from an EMBL/GenBank/DDBJ whole genome shotgun (WGS) entry which is preliminary data.</text>
</comment>
<dbReference type="PANTHER" id="PTHR46512">
    <property type="entry name" value="PEPTIDYLPROLYL ISOMERASE"/>
    <property type="match status" value="1"/>
</dbReference>
<dbReference type="Gene3D" id="1.25.40.10">
    <property type="entry name" value="Tetratricopeptide repeat domain"/>
    <property type="match status" value="2"/>
</dbReference>
<dbReference type="InterPro" id="IPR019734">
    <property type="entry name" value="TPR_rpt"/>
</dbReference>
<dbReference type="STRING" id="1236989.JCM15548_13136"/>
<keyword evidence="6" id="KW-1185">Reference proteome</keyword>
<organism evidence="5 6">
    <name type="scientific">Geofilum rubicundum JCM 15548</name>
    <dbReference type="NCBI Taxonomy" id="1236989"/>
    <lineage>
        <taxon>Bacteria</taxon>
        <taxon>Pseudomonadati</taxon>
        <taxon>Bacteroidota</taxon>
        <taxon>Bacteroidia</taxon>
        <taxon>Marinilabiliales</taxon>
        <taxon>Marinilabiliaceae</taxon>
        <taxon>Geofilum</taxon>
    </lineage>
</organism>
<keyword evidence="4" id="KW-0413">Isomerase</keyword>
<proteinExistence type="predicted"/>
<name>A0A0E9LZ03_9BACT</name>
<evidence type="ECO:0000313" key="5">
    <source>
        <dbReference type="EMBL" id="GAO30822.1"/>
    </source>
</evidence>
<dbReference type="GO" id="GO:0003755">
    <property type="term" value="F:peptidyl-prolyl cis-trans isomerase activity"/>
    <property type="evidence" value="ECO:0007669"/>
    <property type="project" value="UniProtKB-EC"/>
</dbReference>
<dbReference type="RefSeq" id="WP_062126227.1">
    <property type="nucleotide sequence ID" value="NZ_BAZW01000031.1"/>
</dbReference>
<accession>A0A0E9LZ03</accession>
<reference evidence="5 6" key="1">
    <citation type="journal article" date="2015" name="Microbes Environ.">
        <title>Distribution and evolution of nitrogen fixation genes in the phylum bacteroidetes.</title>
        <authorList>
            <person name="Inoue J."/>
            <person name="Oshima K."/>
            <person name="Suda W."/>
            <person name="Sakamoto M."/>
            <person name="Iino T."/>
            <person name="Noda S."/>
            <person name="Hongoh Y."/>
            <person name="Hattori M."/>
            <person name="Ohkuma M."/>
        </authorList>
    </citation>
    <scope>NUCLEOTIDE SEQUENCE [LARGE SCALE GENOMIC DNA]</scope>
    <source>
        <strain evidence="5">JCM 15548</strain>
    </source>
</reference>
<sequence>MTFFEKLEAQDMGSADLFLSMSDSYAGLNQFDKSSDALLKVVASYPEEKNTAYRKLVTVSFNGRDFANAVKYADETLEVAPGDTHVLFIKMMAFAQQSKINEALATGEQLLAIDPDHQRATEQMGLILSKVTDAEYDREKRRYEAMSNPTRVDYSNTTKKLAAISTKYNKAIPYLEKALAINPNNTAVKNALENAQRRLRE</sequence>
<evidence type="ECO:0000256" key="3">
    <source>
        <dbReference type="ARBA" id="ARBA00023110"/>
    </source>
</evidence>
<evidence type="ECO:0000313" key="6">
    <source>
        <dbReference type="Proteomes" id="UP000032900"/>
    </source>
</evidence>
<gene>
    <name evidence="5" type="ORF">JCM15548_13136</name>
</gene>
<protein>
    <recommendedName>
        <fullName evidence="2">peptidylprolyl isomerase</fullName>
        <ecNumber evidence="2">5.2.1.8</ecNumber>
    </recommendedName>
</protein>
<dbReference type="AlphaFoldDB" id="A0A0E9LZ03"/>
<dbReference type="OrthoDB" id="1116869at2"/>
<comment type="catalytic activity">
    <reaction evidence="1">
        <text>[protein]-peptidylproline (omega=180) = [protein]-peptidylproline (omega=0)</text>
        <dbReference type="Rhea" id="RHEA:16237"/>
        <dbReference type="Rhea" id="RHEA-COMP:10747"/>
        <dbReference type="Rhea" id="RHEA-COMP:10748"/>
        <dbReference type="ChEBI" id="CHEBI:83833"/>
        <dbReference type="ChEBI" id="CHEBI:83834"/>
        <dbReference type="EC" id="5.2.1.8"/>
    </reaction>
</comment>
<dbReference type="Proteomes" id="UP000032900">
    <property type="component" value="Unassembled WGS sequence"/>
</dbReference>
<dbReference type="InterPro" id="IPR011990">
    <property type="entry name" value="TPR-like_helical_dom_sf"/>
</dbReference>
<keyword evidence="3" id="KW-0697">Rotamase</keyword>
<evidence type="ECO:0000256" key="4">
    <source>
        <dbReference type="ARBA" id="ARBA00023235"/>
    </source>
</evidence>
<dbReference type="PANTHER" id="PTHR46512:SF9">
    <property type="entry name" value="PEPTIDYLPROLYL ISOMERASE"/>
    <property type="match status" value="1"/>
</dbReference>
<evidence type="ECO:0000256" key="2">
    <source>
        <dbReference type="ARBA" id="ARBA00013194"/>
    </source>
</evidence>
<dbReference type="Pfam" id="PF13181">
    <property type="entry name" value="TPR_8"/>
    <property type="match status" value="1"/>
</dbReference>
<evidence type="ECO:0000256" key="1">
    <source>
        <dbReference type="ARBA" id="ARBA00000971"/>
    </source>
</evidence>